<comment type="caution">
    <text evidence="1">The sequence shown here is derived from an EMBL/GenBank/DDBJ whole genome shotgun (WGS) entry which is preliminary data.</text>
</comment>
<proteinExistence type="predicted"/>
<name>A0ACC5R743_9HYPH</name>
<gene>
    <name evidence="1" type="ORF">JHL16_18985</name>
</gene>
<keyword evidence="2" id="KW-1185">Reference proteome</keyword>
<accession>A0ACC5R743</accession>
<dbReference type="Proteomes" id="UP000616151">
    <property type="component" value="Unassembled WGS sequence"/>
</dbReference>
<dbReference type="EMBL" id="JAENHL010000007">
    <property type="protein sequence ID" value="MBK1868447.1"/>
    <property type="molecule type" value="Genomic_DNA"/>
</dbReference>
<sequence>MSSKTRSVLITGAARGIGWASAELFVEKGWKVTLGDVDVAEARKRAVAYPDHMLALPLDVTDQASVDAAFASHLAQWGGLYALINNAGIQRHAPLAELTFENWKAVLDINLNGSFRCLQAAAKIMLPQGSGAIVNLASVAATRGAAGRAPYAASKAAIVSLTKTAAVEWAARGLRVNAVAPGYVETDLVRNVIKEGRLDVGPILERTPQRRLADPVEIAKAIHFLCSDEASYVNGHVFHVDGGFEADYGVPFFPPKPAGQS</sequence>
<evidence type="ECO:0000313" key="2">
    <source>
        <dbReference type="Proteomes" id="UP000616151"/>
    </source>
</evidence>
<evidence type="ECO:0000313" key="1">
    <source>
        <dbReference type="EMBL" id="MBK1868447.1"/>
    </source>
</evidence>
<organism evidence="1 2">
    <name type="scientific">Taklimakanibacter albus</name>
    <dbReference type="NCBI Taxonomy" id="2800327"/>
    <lineage>
        <taxon>Bacteria</taxon>
        <taxon>Pseudomonadati</taxon>
        <taxon>Pseudomonadota</taxon>
        <taxon>Alphaproteobacteria</taxon>
        <taxon>Hyphomicrobiales</taxon>
        <taxon>Aestuariivirgaceae</taxon>
        <taxon>Taklimakanibacter</taxon>
    </lineage>
</organism>
<reference evidence="1" key="1">
    <citation type="submission" date="2021-01" db="EMBL/GenBank/DDBJ databases">
        <authorList>
            <person name="Sun Q."/>
        </authorList>
    </citation>
    <scope>NUCLEOTIDE SEQUENCE</scope>
    <source>
        <strain evidence="1">YIM B02566</strain>
    </source>
</reference>
<protein>
    <submittedName>
        <fullName evidence="1">SDR family oxidoreductase</fullName>
    </submittedName>
</protein>